<feature type="domain" description="Sigma-54 factor interaction" evidence="7">
    <location>
        <begin position="141"/>
        <end position="370"/>
    </location>
</feature>
<evidence type="ECO:0000313" key="10">
    <source>
        <dbReference type="Proteomes" id="UP000278746"/>
    </source>
</evidence>
<dbReference type="Gene3D" id="1.10.8.60">
    <property type="match status" value="1"/>
</dbReference>
<accession>A0A3M7TPZ8</accession>
<dbReference type="SMART" id="SM00382">
    <property type="entry name" value="AAA"/>
    <property type="match status" value="1"/>
</dbReference>
<dbReference type="GO" id="GO:0006355">
    <property type="term" value="P:regulation of DNA-templated transcription"/>
    <property type="evidence" value="ECO:0007669"/>
    <property type="project" value="InterPro"/>
</dbReference>
<protein>
    <submittedName>
        <fullName evidence="9">Sigma-54-dependent Fis family transcriptional regulator</fullName>
    </submittedName>
</protein>
<dbReference type="Pfam" id="PF02954">
    <property type="entry name" value="HTH_8"/>
    <property type="match status" value="1"/>
</dbReference>
<dbReference type="Proteomes" id="UP000278746">
    <property type="component" value="Unassembled WGS sequence"/>
</dbReference>
<dbReference type="InterPro" id="IPR001789">
    <property type="entry name" value="Sig_transdc_resp-reg_receiver"/>
</dbReference>
<keyword evidence="6" id="KW-0597">Phosphoprotein</keyword>
<dbReference type="FunFam" id="3.40.50.300:FF:000006">
    <property type="entry name" value="DNA-binding transcriptional regulator NtrC"/>
    <property type="match status" value="1"/>
</dbReference>
<dbReference type="InterPro" id="IPR027417">
    <property type="entry name" value="P-loop_NTPase"/>
</dbReference>
<dbReference type="GO" id="GO:0000160">
    <property type="term" value="P:phosphorelay signal transduction system"/>
    <property type="evidence" value="ECO:0007669"/>
    <property type="project" value="InterPro"/>
</dbReference>
<dbReference type="SMART" id="SM00448">
    <property type="entry name" value="REC"/>
    <property type="match status" value="1"/>
</dbReference>
<evidence type="ECO:0000256" key="4">
    <source>
        <dbReference type="ARBA" id="ARBA00023125"/>
    </source>
</evidence>
<dbReference type="Gene3D" id="1.10.10.60">
    <property type="entry name" value="Homeodomain-like"/>
    <property type="match status" value="1"/>
</dbReference>
<keyword evidence="3" id="KW-0805">Transcription regulation</keyword>
<dbReference type="OrthoDB" id="9771372at2"/>
<dbReference type="InterPro" id="IPR058031">
    <property type="entry name" value="AAA_lid_NorR"/>
</dbReference>
<dbReference type="PANTHER" id="PTHR32071">
    <property type="entry name" value="TRANSCRIPTIONAL REGULATORY PROTEIN"/>
    <property type="match status" value="1"/>
</dbReference>
<dbReference type="PANTHER" id="PTHR32071:SF57">
    <property type="entry name" value="C4-DICARBOXYLATE TRANSPORT TRANSCRIPTIONAL REGULATORY PROTEIN DCTD"/>
    <property type="match status" value="1"/>
</dbReference>
<dbReference type="PROSITE" id="PS00676">
    <property type="entry name" value="SIGMA54_INTERACT_2"/>
    <property type="match status" value="1"/>
</dbReference>
<keyword evidence="1" id="KW-0547">Nucleotide-binding</keyword>
<organism evidence="9 10">
    <name type="scientific">Alteribacter keqinensis</name>
    <dbReference type="NCBI Taxonomy" id="2483800"/>
    <lineage>
        <taxon>Bacteria</taxon>
        <taxon>Bacillati</taxon>
        <taxon>Bacillota</taxon>
        <taxon>Bacilli</taxon>
        <taxon>Bacillales</taxon>
        <taxon>Bacillaceae</taxon>
        <taxon>Alteribacter</taxon>
    </lineage>
</organism>
<gene>
    <name evidence="9" type="ORF">EBO34_12965</name>
</gene>
<dbReference type="PROSITE" id="PS50110">
    <property type="entry name" value="RESPONSE_REGULATORY"/>
    <property type="match status" value="1"/>
</dbReference>
<dbReference type="PROSITE" id="PS50045">
    <property type="entry name" value="SIGMA54_INTERACT_4"/>
    <property type="match status" value="1"/>
</dbReference>
<dbReference type="SUPFAM" id="SSF52172">
    <property type="entry name" value="CheY-like"/>
    <property type="match status" value="1"/>
</dbReference>
<dbReference type="EMBL" id="RHIB01000002">
    <property type="protein sequence ID" value="RNA67628.1"/>
    <property type="molecule type" value="Genomic_DNA"/>
</dbReference>
<dbReference type="Gene3D" id="3.40.50.300">
    <property type="entry name" value="P-loop containing nucleotide triphosphate hydrolases"/>
    <property type="match status" value="1"/>
</dbReference>
<evidence type="ECO:0000259" key="7">
    <source>
        <dbReference type="PROSITE" id="PS50045"/>
    </source>
</evidence>
<dbReference type="InterPro" id="IPR011006">
    <property type="entry name" value="CheY-like_superfamily"/>
</dbReference>
<dbReference type="SUPFAM" id="SSF46689">
    <property type="entry name" value="Homeodomain-like"/>
    <property type="match status" value="1"/>
</dbReference>
<dbReference type="GO" id="GO:0005524">
    <property type="term" value="F:ATP binding"/>
    <property type="evidence" value="ECO:0007669"/>
    <property type="project" value="UniProtKB-KW"/>
</dbReference>
<reference evidence="9 10" key="1">
    <citation type="submission" date="2018-10" db="EMBL/GenBank/DDBJ databases">
        <title>Bacillus Keqinensis sp. nov., a moderately halophilic bacterium isolated from a saline-alkaline lake.</title>
        <authorList>
            <person name="Wang H."/>
        </authorList>
    </citation>
    <scope>NUCLEOTIDE SEQUENCE [LARGE SCALE GENOMIC DNA]</scope>
    <source>
        <strain evidence="9 10">KQ-3</strain>
    </source>
</reference>
<keyword evidence="4" id="KW-0238">DNA-binding</keyword>
<sequence length="450" mass="50626">MKKVIIIDDEPSICSSLAFALEDTYDVVTTTDPEKGLAMIAEEHFDLCLLDLRIGNVDGLDVLKQIKQTRPSVIVIMVTAYGTISSSVEAVKEGAFSYITKPVNMDELFTAIEQAFHYRELSDQVEYLSQELEKKYRYEGLIGKSEAMQHVFRMIEKVKKVDTNVLITGESGTGKELVARAIHFAGKRKKEHFEVVNCAAIPEQLLESELFGYEKGAYTGAVTAKEGKFQLADKGTIFLDEIGDMPFNLQAKLLRVLQDKQVTRLGSNKQEKIDVRVIAATNKSFEEVIQNGEFREDLYFRLNVLQIPLPPLRERKDDLPSLMDHFIRLFNKELGKDIKGFTKEAKKVLLNHDYPGNIRELSNIIESSMVLADGGMIEAADLPPGIKQGLTMPSEDSGTLEKYVGLTLKELETKFIMATLEHNEGHRKNTAKMLGISERSLRDKVKALEE</sequence>
<dbReference type="Pfam" id="PF00072">
    <property type="entry name" value="Response_reg"/>
    <property type="match status" value="1"/>
</dbReference>
<keyword evidence="5" id="KW-0804">Transcription</keyword>
<name>A0A3M7TPZ8_9BACI</name>
<evidence type="ECO:0000259" key="8">
    <source>
        <dbReference type="PROSITE" id="PS50110"/>
    </source>
</evidence>
<proteinExistence type="predicted"/>
<keyword evidence="10" id="KW-1185">Reference proteome</keyword>
<dbReference type="InterPro" id="IPR003593">
    <property type="entry name" value="AAA+_ATPase"/>
</dbReference>
<dbReference type="RefSeq" id="WP_122899218.1">
    <property type="nucleotide sequence ID" value="NZ_RHIB01000002.1"/>
</dbReference>
<evidence type="ECO:0000256" key="5">
    <source>
        <dbReference type="ARBA" id="ARBA00023163"/>
    </source>
</evidence>
<evidence type="ECO:0000256" key="2">
    <source>
        <dbReference type="ARBA" id="ARBA00022840"/>
    </source>
</evidence>
<dbReference type="CDD" id="cd00009">
    <property type="entry name" value="AAA"/>
    <property type="match status" value="1"/>
</dbReference>
<dbReference type="AlphaFoldDB" id="A0A3M7TPZ8"/>
<dbReference type="InterPro" id="IPR002197">
    <property type="entry name" value="HTH_Fis"/>
</dbReference>
<dbReference type="InterPro" id="IPR002078">
    <property type="entry name" value="Sigma_54_int"/>
</dbReference>
<dbReference type="InterPro" id="IPR025943">
    <property type="entry name" value="Sigma_54_int_dom_ATP-bd_2"/>
</dbReference>
<dbReference type="Gene3D" id="3.40.50.2300">
    <property type="match status" value="1"/>
</dbReference>
<dbReference type="InterPro" id="IPR025662">
    <property type="entry name" value="Sigma_54_int_dom_ATP-bd_1"/>
</dbReference>
<dbReference type="Pfam" id="PF00158">
    <property type="entry name" value="Sigma54_activat"/>
    <property type="match status" value="1"/>
</dbReference>
<dbReference type="SUPFAM" id="SSF52540">
    <property type="entry name" value="P-loop containing nucleoside triphosphate hydrolases"/>
    <property type="match status" value="1"/>
</dbReference>
<dbReference type="GO" id="GO:0043565">
    <property type="term" value="F:sequence-specific DNA binding"/>
    <property type="evidence" value="ECO:0007669"/>
    <property type="project" value="InterPro"/>
</dbReference>
<comment type="caution">
    <text evidence="9">The sequence shown here is derived from an EMBL/GenBank/DDBJ whole genome shotgun (WGS) entry which is preliminary data.</text>
</comment>
<dbReference type="Pfam" id="PF25601">
    <property type="entry name" value="AAA_lid_14"/>
    <property type="match status" value="1"/>
</dbReference>
<dbReference type="InterPro" id="IPR009057">
    <property type="entry name" value="Homeodomain-like_sf"/>
</dbReference>
<keyword evidence="2" id="KW-0067">ATP-binding</keyword>
<dbReference type="InterPro" id="IPR025944">
    <property type="entry name" value="Sigma_54_int_dom_CS"/>
</dbReference>
<evidence type="ECO:0000313" key="9">
    <source>
        <dbReference type="EMBL" id="RNA67628.1"/>
    </source>
</evidence>
<evidence type="ECO:0000256" key="3">
    <source>
        <dbReference type="ARBA" id="ARBA00023015"/>
    </source>
</evidence>
<feature type="domain" description="Response regulatory" evidence="8">
    <location>
        <begin position="3"/>
        <end position="116"/>
    </location>
</feature>
<feature type="modified residue" description="4-aspartylphosphate" evidence="6">
    <location>
        <position position="51"/>
    </location>
</feature>
<evidence type="ECO:0000256" key="1">
    <source>
        <dbReference type="ARBA" id="ARBA00022741"/>
    </source>
</evidence>
<dbReference type="PROSITE" id="PS00688">
    <property type="entry name" value="SIGMA54_INTERACT_3"/>
    <property type="match status" value="1"/>
</dbReference>
<evidence type="ECO:0000256" key="6">
    <source>
        <dbReference type="PROSITE-ProRule" id="PRU00169"/>
    </source>
</evidence>
<dbReference type="PROSITE" id="PS00675">
    <property type="entry name" value="SIGMA54_INTERACT_1"/>
    <property type="match status" value="1"/>
</dbReference>